<protein>
    <submittedName>
        <fullName evidence="1">Uncharacterized protein</fullName>
    </submittedName>
</protein>
<reference evidence="1 2" key="1">
    <citation type="journal article" date="2017" name="Sci. Rep.">
        <title>Characterization and diversity of phages infecting Aeromonas salmonicida subsp. salmonicida.</title>
        <authorList>
            <person name="Vincent A.T."/>
            <person name="Paquet V.E."/>
            <person name="Bernatchez A."/>
            <person name="Tremblay D.M."/>
            <person name="Moineau S."/>
            <person name="Charette S.J."/>
        </authorList>
    </citation>
    <scope>NUCLEOTIDE SEQUENCE [LARGE SCALE GENOMIC DNA]</scope>
</reference>
<accession>A0A219YA68</accession>
<dbReference type="EMBL" id="KY290948">
    <property type="protein sequence ID" value="APU00593.1"/>
    <property type="molecule type" value="Genomic_DNA"/>
</dbReference>
<evidence type="ECO:0000313" key="1">
    <source>
        <dbReference type="EMBL" id="APU00593.1"/>
    </source>
</evidence>
<dbReference type="Proteomes" id="UP000222894">
    <property type="component" value="Genome"/>
</dbReference>
<name>A0A219YA68_9CAUD</name>
<sequence length="79" mass="9269">MLRSTDIVHTKFDENELRALTKSRIKSFKTACYKSMGTRFGGWCCDDKCEWVERERDTPEYAMAKANMDLINKVYSEMS</sequence>
<organism evidence="1 2">
    <name type="scientific">Aeromonas phage 44RR2.8t.2</name>
    <dbReference type="NCBI Taxonomy" id="1932900"/>
    <lineage>
        <taxon>Viruses</taxon>
        <taxon>Duplodnaviria</taxon>
        <taxon>Heunggongvirae</taxon>
        <taxon>Uroviricota</taxon>
        <taxon>Caudoviricetes</taxon>
        <taxon>Pantevenvirales</taxon>
        <taxon>Straboviridae</taxon>
        <taxon>Biquartavirus</taxon>
        <taxon>Biquartavirus 44RR2</taxon>
    </lineage>
</organism>
<proteinExistence type="predicted"/>
<evidence type="ECO:0000313" key="2">
    <source>
        <dbReference type="Proteomes" id="UP000222894"/>
    </source>
</evidence>